<evidence type="ECO:0000313" key="2">
    <source>
        <dbReference type="EMBL" id="XDV61315.1"/>
    </source>
</evidence>
<protein>
    <submittedName>
        <fullName evidence="2">Uncharacterized protein</fullName>
    </submittedName>
</protein>
<dbReference type="AlphaFoldDB" id="A0AB39XVU6"/>
<organism evidence="2">
    <name type="scientific">Bradyrhizobium sp. LLZ17</name>
    <dbReference type="NCBI Taxonomy" id="3239388"/>
    <lineage>
        <taxon>Bacteria</taxon>
        <taxon>Pseudomonadati</taxon>
        <taxon>Pseudomonadota</taxon>
        <taxon>Alphaproteobacteria</taxon>
        <taxon>Hyphomicrobiales</taxon>
        <taxon>Nitrobacteraceae</taxon>
        <taxon>Bradyrhizobium</taxon>
    </lineage>
</organism>
<feature type="transmembrane region" description="Helical" evidence="1">
    <location>
        <begin position="41"/>
        <end position="66"/>
    </location>
</feature>
<reference evidence="2" key="1">
    <citation type="submission" date="2024-08" db="EMBL/GenBank/DDBJ databases">
        <authorList>
            <person name="Chaddad Z."/>
            <person name="Lamrabet M."/>
            <person name="Bouhnik O."/>
            <person name="Alami S."/>
            <person name="Wipf D."/>
            <person name="Courty P.E."/>
            <person name="Missbah El Idrissi M."/>
        </authorList>
    </citation>
    <scope>NUCLEOTIDE SEQUENCE</scope>
    <source>
        <strain evidence="2">LLZ17</strain>
    </source>
</reference>
<proteinExistence type="predicted"/>
<evidence type="ECO:0000256" key="1">
    <source>
        <dbReference type="SAM" id="Phobius"/>
    </source>
</evidence>
<keyword evidence="1" id="KW-0472">Membrane</keyword>
<gene>
    <name evidence="2" type="ORF">AB8Z38_31400</name>
</gene>
<dbReference type="EMBL" id="CP165734">
    <property type="protein sequence ID" value="XDV61315.1"/>
    <property type="molecule type" value="Genomic_DNA"/>
</dbReference>
<keyword evidence="1" id="KW-0812">Transmembrane</keyword>
<keyword evidence="1" id="KW-1133">Transmembrane helix</keyword>
<accession>A0AB39XVU6</accession>
<sequence>MAPFALDLLLRLTGVRGQIPRFDDFRPVPATPSTRAAGRLLRALAIAAAVFAALSLAVWGTVWLAIRLL</sequence>
<dbReference type="RefSeq" id="WP_369726653.1">
    <property type="nucleotide sequence ID" value="NZ_CP165734.1"/>
</dbReference>
<name>A0AB39XVU6_9BRAD</name>